<evidence type="ECO:0000313" key="2">
    <source>
        <dbReference type="EMBL" id="QXN92558.1"/>
    </source>
</evidence>
<proteinExistence type="predicted"/>
<protein>
    <submittedName>
        <fullName evidence="2">Uncharacterized protein</fullName>
    </submittedName>
</protein>
<feature type="compositionally biased region" description="Basic and acidic residues" evidence="1">
    <location>
        <begin position="163"/>
        <end position="172"/>
    </location>
</feature>
<feature type="region of interest" description="Disordered" evidence="1">
    <location>
        <begin position="155"/>
        <end position="175"/>
    </location>
</feature>
<accession>A0ABX8RSE6</accession>
<feature type="region of interest" description="Disordered" evidence="1">
    <location>
        <begin position="376"/>
        <end position="418"/>
    </location>
</feature>
<name>A0ABX8RSE6_NOCIO</name>
<dbReference type="RefSeq" id="WP_218473939.1">
    <property type="nucleotide sequence ID" value="NZ_BAABJN010000005.1"/>
</dbReference>
<dbReference type="Proteomes" id="UP000694257">
    <property type="component" value="Chromosome"/>
</dbReference>
<dbReference type="EMBL" id="CP078145">
    <property type="protein sequence ID" value="QXN92558.1"/>
    <property type="molecule type" value="Genomic_DNA"/>
</dbReference>
<evidence type="ECO:0000313" key="3">
    <source>
        <dbReference type="Proteomes" id="UP000694257"/>
    </source>
</evidence>
<gene>
    <name evidence="2" type="ORF">KV110_05260</name>
</gene>
<feature type="compositionally biased region" description="Basic and acidic residues" evidence="1">
    <location>
        <begin position="220"/>
        <end position="256"/>
    </location>
</feature>
<feature type="compositionally biased region" description="Basic and acidic residues" evidence="1">
    <location>
        <begin position="266"/>
        <end position="276"/>
    </location>
</feature>
<feature type="compositionally biased region" description="Basic and acidic residues" evidence="1">
    <location>
        <begin position="308"/>
        <end position="321"/>
    </location>
</feature>
<organism evidence="2 3">
    <name type="scientific">Nocardia iowensis</name>
    <dbReference type="NCBI Taxonomy" id="204891"/>
    <lineage>
        <taxon>Bacteria</taxon>
        <taxon>Bacillati</taxon>
        <taxon>Actinomycetota</taxon>
        <taxon>Actinomycetes</taxon>
        <taxon>Mycobacteriales</taxon>
        <taxon>Nocardiaceae</taxon>
        <taxon>Nocardia</taxon>
    </lineage>
</organism>
<keyword evidence="3" id="KW-1185">Reference proteome</keyword>
<sequence>MPDEYDKIREEFNPPERGRIFENGTEEVFHDQEKGYVSHPAPYTTSFGPRKFDKARADELGKVHALDDKSGQVGSKNDLRELAKDRELLASREIETLTIRTVAGEKVSAAYERGLNELRKEFGARVIQVELTREQARDVFAKGIAREKDARQLELPGVAQQAREQKGVDLQKRREKQVTLAKAREVKGKFQAVQKFSQSAERGRAEAPQRIQAERAQQAQERDERAKTREAPETERERVSREAAEKTVREFQERLKTGPVPSAGKAPEKTTPERGSPEAAKAALVEQVERDAARLAAREFPFPVPARPQERETVEIGERSTPELNQAASVEREAADKARAEREAADKAREAAQERAKALEQAQLQGISPEVKKLLALGQAHPPTAAVETKPGYAPGVERGGTGQGRDPRTPEIGPRTQ</sequence>
<feature type="region of interest" description="Disordered" evidence="1">
    <location>
        <begin position="191"/>
        <end position="281"/>
    </location>
</feature>
<reference evidence="2 3" key="1">
    <citation type="submission" date="2021-07" db="EMBL/GenBank/DDBJ databases">
        <title>Whole Genome Sequence of Nocardia Iowensis.</title>
        <authorList>
            <person name="Lamm A."/>
            <person name="Collins-Fairclough A.M."/>
            <person name="Bunk B."/>
            <person name="Sproer C."/>
        </authorList>
    </citation>
    <scope>NUCLEOTIDE SEQUENCE [LARGE SCALE GENOMIC DNA]</scope>
    <source>
        <strain evidence="2 3">NRRL 5646</strain>
    </source>
</reference>
<feature type="region of interest" description="Disordered" evidence="1">
    <location>
        <begin position="299"/>
        <end position="362"/>
    </location>
</feature>
<evidence type="ECO:0000256" key="1">
    <source>
        <dbReference type="SAM" id="MobiDB-lite"/>
    </source>
</evidence>
<feature type="compositionally biased region" description="Low complexity" evidence="1">
    <location>
        <begin position="208"/>
        <end position="219"/>
    </location>
</feature>
<feature type="compositionally biased region" description="Basic and acidic residues" evidence="1">
    <location>
        <begin position="330"/>
        <end position="358"/>
    </location>
</feature>